<accession>A0A292PZI1</accession>
<evidence type="ECO:0000256" key="1">
    <source>
        <dbReference type="SAM" id="MobiDB-lite"/>
    </source>
</evidence>
<feature type="compositionally biased region" description="Acidic residues" evidence="1">
    <location>
        <begin position="53"/>
        <end position="63"/>
    </location>
</feature>
<gene>
    <name evidence="2" type="ORF">GSTUAT00004074001</name>
</gene>
<evidence type="ECO:0000313" key="2">
    <source>
        <dbReference type="EMBL" id="CUS11817.1"/>
    </source>
</evidence>
<sequence>MPALCPQLHSSPSSSRTLQELEQKNRQRGAGVSMQPEEMSSQVTDEAVASEDIKDDDSIDYTDSEGRSTSSSSASLDDADLAPLTLIDAPFGQILWEDRGLFEGNDDDTILTYSLDCLVLVALVARRTLGTRAWKIGAMVRQWMWIWLYRQ</sequence>
<feature type="region of interest" description="Disordered" evidence="1">
    <location>
        <begin position="1"/>
        <end position="76"/>
    </location>
</feature>
<dbReference type="EMBL" id="LN891011">
    <property type="protein sequence ID" value="CUS11817.1"/>
    <property type="molecule type" value="Genomic_DNA"/>
</dbReference>
<dbReference type="AlphaFoldDB" id="A0A292PZI1"/>
<evidence type="ECO:0000313" key="3">
    <source>
        <dbReference type="Proteomes" id="UP001412239"/>
    </source>
</evidence>
<name>A0A292PZI1_9PEZI</name>
<proteinExistence type="predicted"/>
<dbReference type="Proteomes" id="UP001412239">
    <property type="component" value="Unassembled WGS sequence"/>
</dbReference>
<feature type="compositionally biased region" description="Polar residues" evidence="1">
    <location>
        <begin position="8"/>
        <end position="18"/>
    </location>
</feature>
<reference evidence="2" key="1">
    <citation type="submission" date="2015-10" db="EMBL/GenBank/DDBJ databases">
        <authorList>
            <person name="Regsiter A."/>
            <person name="william w."/>
        </authorList>
    </citation>
    <scope>NUCLEOTIDE SEQUENCE</scope>
    <source>
        <strain evidence="2">Montdore</strain>
    </source>
</reference>
<protein>
    <submittedName>
        <fullName evidence="2">Uncharacterized protein</fullName>
    </submittedName>
</protein>
<keyword evidence="3" id="KW-1185">Reference proteome</keyword>
<organism evidence="2 3">
    <name type="scientific">Tuber aestivum</name>
    <name type="common">summer truffle</name>
    <dbReference type="NCBI Taxonomy" id="59557"/>
    <lineage>
        <taxon>Eukaryota</taxon>
        <taxon>Fungi</taxon>
        <taxon>Dikarya</taxon>
        <taxon>Ascomycota</taxon>
        <taxon>Pezizomycotina</taxon>
        <taxon>Pezizomycetes</taxon>
        <taxon>Pezizales</taxon>
        <taxon>Tuberaceae</taxon>
        <taxon>Tuber</taxon>
    </lineage>
</organism>